<keyword evidence="2" id="KW-0067">ATP-binding</keyword>
<dbReference type="Gene3D" id="1.10.8.60">
    <property type="match status" value="1"/>
</dbReference>
<dbReference type="PROSITE" id="PS50045">
    <property type="entry name" value="SIGMA54_INTERACT_4"/>
    <property type="match status" value="1"/>
</dbReference>
<sequence length="279" mass="31250">MFIPINCAAIPTDLLESVLFGHEKGAFTGAYAKSLGKFEQAEGGTILLDEIGEMPLPLQAKLLRVLQEKQVDRIGGREPVRVNVRIIAATHRDLQKKVIQREFREDLYYRLNVYPIELPPLRARGDDVPLLVAFAVEKLVKRGYPEVRFASDAMDALKRYAWPGNVRELMNLVERMAVQCALDHREKIAATDLPSHFLDVANVVTAQASFHVQHAGHLPDGKTLPEHLIDIERGIIRGVMRDVEGNVSRAARLLGMPRSTLLSRMQSLSLAKSVNHLEK</sequence>
<feature type="domain" description="Sigma-54 factor interaction" evidence="6">
    <location>
        <begin position="1"/>
        <end position="178"/>
    </location>
</feature>
<comment type="caution">
    <text evidence="7">The sequence shown here is derived from an EMBL/GenBank/DDBJ whole genome shotgun (WGS) entry which is preliminary data.</text>
</comment>
<dbReference type="PROSITE" id="PS00688">
    <property type="entry name" value="SIGMA54_INTERACT_3"/>
    <property type="match status" value="1"/>
</dbReference>
<dbReference type="PRINTS" id="PR01590">
    <property type="entry name" value="HTHFIS"/>
</dbReference>
<evidence type="ECO:0000259" key="6">
    <source>
        <dbReference type="PROSITE" id="PS50045"/>
    </source>
</evidence>
<dbReference type="GO" id="GO:0006355">
    <property type="term" value="P:regulation of DNA-templated transcription"/>
    <property type="evidence" value="ECO:0007669"/>
    <property type="project" value="InterPro"/>
</dbReference>
<dbReference type="SUPFAM" id="SSF46689">
    <property type="entry name" value="Homeodomain-like"/>
    <property type="match status" value="1"/>
</dbReference>
<dbReference type="GO" id="GO:0005524">
    <property type="term" value="F:ATP binding"/>
    <property type="evidence" value="ECO:0007669"/>
    <property type="project" value="UniProtKB-KW"/>
</dbReference>
<dbReference type="Gene3D" id="3.40.50.300">
    <property type="entry name" value="P-loop containing nucleotide triphosphate hydrolases"/>
    <property type="match status" value="1"/>
</dbReference>
<dbReference type="InterPro" id="IPR027417">
    <property type="entry name" value="P-loop_NTPase"/>
</dbReference>
<dbReference type="InterPro" id="IPR002078">
    <property type="entry name" value="Sigma_54_int"/>
</dbReference>
<reference evidence="7" key="1">
    <citation type="journal article" date="2016" name="Int. J. Mol. Sci.">
        <title>Comparative genomics of the extreme acidophile Acidithiobacillus thiooxidans reveals intraspecific divergence and niche adaptation.</title>
        <authorList>
            <person name="Zhang X."/>
            <person name="Feng X."/>
            <person name="Tao J."/>
            <person name="Ma L."/>
            <person name="Xiao Y."/>
            <person name="Liang Y."/>
            <person name="Liu X."/>
            <person name="Yin H."/>
        </authorList>
    </citation>
    <scope>NUCLEOTIDE SEQUENCE [LARGE SCALE GENOMIC DNA]</scope>
    <source>
        <strain evidence="7">DXS-W</strain>
    </source>
</reference>
<evidence type="ECO:0000256" key="2">
    <source>
        <dbReference type="ARBA" id="ARBA00022840"/>
    </source>
</evidence>
<dbReference type="PROSITE" id="PS00676">
    <property type="entry name" value="SIGMA54_INTERACT_2"/>
    <property type="match status" value="1"/>
</dbReference>
<name>A0A1C2J6N2_ACITH</name>
<dbReference type="InterPro" id="IPR025943">
    <property type="entry name" value="Sigma_54_int_dom_ATP-bd_2"/>
</dbReference>
<organism evidence="7 8">
    <name type="scientific">Acidithiobacillus thiooxidans</name>
    <name type="common">Thiobacillus thiooxidans</name>
    <dbReference type="NCBI Taxonomy" id="930"/>
    <lineage>
        <taxon>Bacteria</taxon>
        <taxon>Pseudomonadati</taxon>
        <taxon>Pseudomonadota</taxon>
        <taxon>Acidithiobacillia</taxon>
        <taxon>Acidithiobacillales</taxon>
        <taxon>Acidithiobacillaceae</taxon>
        <taxon>Acidithiobacillus</taxon>
    </lineage>
</organism>
<evidence type="ECO:0000256" key="3">
    <source>
        <dbReference type="ARBA" id="ARBA00023015"/>
    </source>
</evidence>
<keyword evidence="1" id="KW-0547">Nucleotide-binding</keyword>
<dbReference type="InterPro" id="IPR009057">
    <property type="entry name" value="Homeodomain-like_sf"/>
</dbReference>
<dbReference type="AlphaFoldDB" id="A0A1C2J6N2"/>
<protein>
    <recommendedName>
        <fullName evidence="6">Sigma-54 factor interaction domain-containing protein</fullName>
    </recommendedName>
</protein>
<keyword evidence="4" id="KW-0238">DNA-binding</keyword>
<proteinExistence type="predicted"/>
<keyword evidence="8" id="KW-1185">Reference proteome</keyword>
<dbReference type="Gene3D" id="1.10.10.60">
    <property type="entry name" value="Homeodomain-like"/>
    <property type="match status" value="1"/>
</dbReference>
<dbReference type="PANTHER" id="PTHR32071:SF117">
    <property type="entry name" value="PTS-DEPENDENT DIHYDROXYACETONE KINASE OPERON REGULATORY PROTEIN-RELATED"/>
    <property type="match status" value="1"/>
</dbReference>
<dbReference type="FunFam" id="3.40.50.300:FF:000006">
    <property type="entry name" value="DNA-binding transcriptional regulator NtrC"/>
    <property type="match status" value="1"/>
</dbReference>
<dbReference type="Pfam" id="PF00158">
    <property type="entry name" value="Sigma54_activat"/>
    <property type="match status" value="1"/>
</dbReference>
<keyword evidence="3" id="KW-0805">Transcription regulation</keyword>
<evidence type="ECO:0000256" key="4">
    <source>
        <dbReference type="ARBA" id="ARBA00023125"/>
    </source>
</evidence>
<dbReference type="InterPro" id="IPR002197">
    <property type="entry name" value="HTH_Fis"/>
</dbReference>
<dbReference type="SUPFAM" id="SSF52540">
    <property type="entry name" value="P-loop containing nucleoside triphosphate hydrolases"/>
    <property type="match status" value="1"/>
</dbReference>
<dbReference type="Pfam" id="PF25601">
    <property type="entry name" value="AAA_lid_14"/>
    <property type="match status" value="1"/>
</dbReference>
<evidence type="ECO:0000313" key="8">
    <source>
        <dbReference type="Proteomes" id="UP000095008"/>
    </source>
</evidence>
<dbReference type="InterPro" id="IPR058031">
    <property type="entry name" value="AAA_lid_NorR"/>
</dbReference>
<dbReference type="PANTHER" id="PTHR32071">
    <property type="entry name" value="TRANSCRIPTIONAL REGULATORY PROTEIN"/>
    <property type="match status" value="1"/>
</dbReference>
<dbReference type="Pfam" id="PF02954">
    <property type="entry name" value="HTH_8"/>
    <property type="match status" value="1"/>
</dbReference>
<dbReference type="InterPro" id="IPR025944">
    <property type="entry name" value="Sigma_54_int_dom_CS"/>
</dbReference>
<dbReference type="EMBL" id="LWRY01000116">
    <property type="protein sequence ID" value="OCX72157.1"/>
    <property type="molecule type" value="Genomic_DNA"/>
</dbReference>
<dbReference type="Proteomes" id="UP000095008">
    <property type="component" value="Unassembled WGS sequence"/>
</dbReference>
<dbReference type="GO" id="GO:0043565">
    <property type="term" value="F:sequence-specific DNA binding"/>
    <property type="evidence" value="ECO:0007669"/>
    <property type="project" value="InterPro"/>
</dbReference>
<accession>A0A1C2J6N2</accession>
<dbReference type="CDD" id="cd00009">
    <property type="entry name" value="AAA"/>
    <property type="match status" value="1"/>
</dbReference>
<evidence type="ECO:0000256" key="1">
    <source>
        <dbReference type="ARBA" id="ARBA00022741"/>
    </source>
</evidence>
<keyword evidence="5" id="KW-0804">Transcription</keyword>
<evidence type="ECO:0000313" key="7">
    <source>
        <dbReference type="EMBL" id="OCX72157.1"/>
    </source>
</evidence>
<evidence type="ECO:0000256" key="5">
    <source>
        <dbReference type="ARBA" id="ARBA00023163"/>
    </source>
</evidence>
<gene>
    <name evidence="7" type="ORF">A6M23_10195</name>
</gene>